<dbReference type="GO" id="GO:0032511">
    <property type="term" value="P:late endosome to vacuole transport via multivesicular body sorting pathway"/>
    <property type="evidence" value="ECO:0007669"/>
    <property type="project" value="TreeGrafter"/>
</dbReference>
<evidence type="ECO:0000256" key="2">
    <source>
        <dbReference type="ARBA" id="ARBA00005645"/>
    </source>
</evidence>
<comment type="subcellular location">
    <subcellularLocation>
        <location evidence="1">Membrane</location>
        <topology evidence="1">Multi-pass membrane protein</topology>
    </subcellularLocation>
</comment>
<keyword evidence="7" id="KW-0675">Receptor</keyword>
<evidence type="ECO:0000256" key="4">
    <source>
        <dbReference type="ARBA" id="ARBA00022989"/>
    </source>
</evidence>
<evidence type="ECO:0000256" key="6">
    <source>
        <dbReference type="SAM" id="Phobius"/>
    </source>
</evidence>
<sequence>KALVALALSGSVGMTLLVLGCALPQPSNWYPFLVVLMYVLLPVSPSLTRPAPQGGRGIPGTAAQELAYFVTTGIVTSAFGLPLVLARSPAVPPPRDSSGRACGLVLARQHRSSSSPSVGFFLALRQRRSRLQHVGEGRGSGPRYKKTQISLLPTSALLKPTAKLPAADLPDSFAAPTKITQRLRL</sequence>
<evidence type="ECO:0000313" key="7">
    <source>
        <dbReference type="EMBL" id="JAC93183.1"/>
    </source>
</evidence>
<evidence type="ECO:0000256" key="1">
    <source>
        <dbReference type="ARBA" id="ARBA00004141"/>
    </source>
</evidence>
<keyword evidence="3 6" id="KW-0812">Transmembrane</keyword>
<dbReference type="PANTHER" id="PTHR12050:SF0">
    <property type="entry name" value="RH04491P"/>
    <property type="match status" value="1"/>
</dbReference>
<feature type="transmembrane region" description="Helical" evidence="6">
    <location>
        <begin position="30"/>
        <end position="47"/>
    </location>
</feature>
<feature type="transmembrane region" description="Helical" evidence="6">
    <location>
        <begin position="67"/>
        <end position="85"/>
    </location>
</feature>
<organism evidence="7">
    <name type="scientific">Ixodes ricinus</name>
    <name type="common">Common tick</name>
    <name type="synonym">Acarus ricinus</name>
    <dbReference type="NCBI Taxonomy" id="34613"/>
    <lineage>
        <taxon>Eukaryota</taxon>
        <taxon>Metazoa</taxon>
        <taxon>Ecdysozoa</taxon>
        <taxon>Arthropoda</taxon>
        <taxon>Chelicerata</taxon>
        <taxon>Arachnida</taxon>
        <taxon>Acari</taxon>
        <taxon>Parasitiformes</taxon>
        <taxon>Ixodida</taxon>
        <taxon>Ixodoidea</taxon>
        <taxon>Ixodidae</taxon>
        <taxon>Ixodinae</taxon>
        <taxon>Ixodes</taxon>
    </lineage>
</organism>
<dbReference type="EMBL" id="GBIH01001527">
    <property type="protein sequence ID" value="JAC93183.1"/>
    <property type="molecule type" value="mRNA"/>
</dbReference>
<dbReference type="AlphaFoldDB" id="A0A090XEN6"/>
<dbReference type="InterPro" id="IPR007262">
    <property type="entry name" value="Vps55/LEPROT"/>
</dbReference>
<name>A0A090XEN6_IXORI</name>
<comment type="similarity">
    <text evidence="2">Belongs to the OB-RGRP/VPS55 family.</text>
</comment>
<keyword evidence="5 6" id="KW-0472">Membrane</keyword>
<feature type="non-terminal residue" evidence="7">
    <location>
        <position position="1"/>
    </location>
</feature>
<dbReference type="PANTHER" id="PTHR12050">
    <property type="entry name" value="LEPTIN RECEPTOR-RELATED"/>
    <property type="match status" value="1"/>
</dbReference>
<keyword evidence="4 6" id="KW-1133">Transmembrane helix</keyword>
<evidence type="ECO:0000256" key="3">
    <source>
        <dbReference type="ARBA" id="ARBA00022692"/>
    </source>
</evidence>
<protein>
    <submittedName>
        <fullName evidence="7">Putative leptin receptor protein-related protein</fullName>
    </submittedName>
</protein>
<proteinExistence type="evidence at transcript level"/>
<dbReference type="GO" id="GO:0005768">
    <property type="term" value="C:endosome"/>
    <property type="evidence" value="ECO:0007669"/>
    <property type="project" value="TreeGrafter"/>
</dbReference>
<evidence type="ECO:0000256" key="5">
    <source>
        <dbReference type="ARBA" id="ARBA00023136"/>
    </source>
</evidence>
<accession>A0A090XEN6</accession>
<dbReference type="GO" id="GO:0016020">
    <property type="term" value="C:membrane"/>
    <property type="evidence" value="ECO:0007669"/>
    <property type="project" value="UniProtKB-SubCell"/>
</dbReference>
<reference evidence="7" key="1">
    <citation type="journal article" date="2015" name="PLoS Negl. Trop. Dis.">
        <title>Deep Sequencing Analysis of the Ixodes ricinus Haemocytome.</title>
        <authorList>
            <person name="Kotsyfakis M."/>
            <person name="Kopacek P."/>
            <person name="Franta Z."/>
            <person name="Pedra J.H."/>
            <person name="Ribeiro J.M."/>
        </authorList>
    </citation>
    <scope>NUCLEOTIDE SEQUENCE</scope>
</reference>
<dbReference type="Pfam" id="PF04133">
    <property type="entry name" value="Vps55"/>
    <property type="match status" value="1"/>
</dbReference>